<dbReference type="Pfam" id="PF00561">
    <property type="entry name" value="Abhydrolase_1"/>
    <property type="match status" value="1"/>
</dbReference>
<comment type="subcellular location">
    <subcellularLocation>
        <location evidence="2 8">Cytoplasm</location>
    </subcellularLocation>
</comment>
<dbReference type="PIRSF" id="PIRSF006431">
    <property type="entry name" value="Pept_S33"/>
    <property type="match status" value="1"/>
</dbReference>
<protein>
    <recommendedName>
        <fullName evidence="8 9">Proline iminopeptidase</fullName>
        <shortName evidence="8">PIP</shortName>
        <ecNumber evidence="8 9">3.4.11.5</ecNumber>
    </recommendedName>
    <alternativeName>
        <fullName evidence="8">Prolyl aminopeptidase</fullName>
    </alternativeName>
</protein>
<evidence type="ECO:0000256" key="3">
    <source>
        <dbReference type="ARBA" id="ARBA00010088"/>
    </source>
</evidence>
<keyword evidence="12" id="KW-1185">Reference proteome</keyword>
<dbReference type="PRINTS" id="PR00793">
    <property type="entry name" value="PROAMNOPTASE"/>
</dbReference>
<dbReference type="InterPro" id="IPR002410">
    <property type="entry name" value="Peptidase_S33"/>
</dbReference>
<dbReference type="InterPro" id="IPR005944">
    <property type="entry name" value="Pro_iminopeptidase"/>
</dbReference>
<keyword evidence="6 8" id="KW-0645">Protease</keyword>
<evidence type="ECO:0000256" key="4">
    <source>
        <dbReference type="ARBA" id="ARBA00022438"/>
    </source>
</evidence>
<dbReference type="RefSeq" id="WP_248825303.1">
    <property type="nucleotide sequence ID" value="NZ_JALKFT010000013.1"/>
</dbReference>
<keyword evidence="4 8" id="KW-0031">Aminopeptidase</keyword>
<dbReference type="PANTHER" id="PTHR43722">
    <property type="entry name" value="PROLINE IMINOPEPTIDASE"/>
    <property type="match status" value="1"/>
</dbReference>
<proteinExistence type="inferred from homology"/>
<evidence type="ECO:0000313" key="12">
    <source>
        <dbReference type="Proteomes" id="UP001201873"/>
    </source>
</evidence>
<dbReference type="Proteomes" id="UP001201873">
    <property type="component" value="Unassembled WGS sequence"/>
</dbReference>
<dbReference type="EMBL" id="JALKFT010000013">
    <property type="protein sequence ID" value="MCK9877002.1"/>
    <property type="molecule type" value="Genomic_DNA"/>
</dbReference>
<accession>A0ABT0K0J6</accession>
<evidence type="ECO:0000313" key="11">
    <source>
        <dbReference type="EMBL" id="MCK9877002.1"/>
    </source>
</evidence>
<name>A0ABT0K0J6_9ACTN</name>
<gene>
    <name evidence="11" type="primary">pip</name>
    <name evidence="11" type="ORF">MXD59_14680</name>
</gene>
<evidence type="ECO:0000259" key="10">
    <source>
        <dbReference type="Pfam" id="PF00561"/>
    </source>
</evidence>
<evidence type="ECO:0000256" key="6">
    <source>
        <dbReference type="ARBA" id="ARBA00022670"/>
    </source>
</evidence>
<evidence type="ECO:0000256" key="7">
    <source>
        <dbReference type="ARBA" id="ARBA00022801"/>
    </source>
</evidence>
<comment type="caution">
    <text evidence="11">The sequence shown here is derived from an EMBL/GenBank/DDBJ whole genome shotgun (WGS) entry which is preliminary data.</text>
</comment>
<evidence type="ECO:0000256" key="1">
    <source>
        <dbReference type="ARBA" id="ARBA00001585"/>
    </source>
</evidence>
<evidence type="ECO:0000256" key="2">
    <source>
        <dbReference type="ARBA" id="ARBA00004496"/>
    </source>
</evidence>
<dbReference type="Gene3D" id="3.40.50.1820">
    <property type="entry name" value="alpha/beta hydrolase"/>
    <property type="match status" value="1"/>
</dbReference>
<organism evidence="11 12">
    <name type="scientific">Frankia umida</name>
    <dbReference type="NCBI Taxonomy" id="573489"/>
    <lineage>
        <taxon>Bacteria</taxon>
        <taxon>Bacillati</taxon>
        <taxon>Actinomycetota</taxon>
        <taxon>Actinomycetes</taxon>
        <taxon>Frankiales</taxon>
        <taxon>Frankiaceae</taxon>
        <taxon>Frankia</taxon>
    </lineage>
</organism>
<dbReference type="PRINTS" id="PR00111">
    <property type="entry name" value="ABHYDROLASE"/>
</dbReference>
<dbReference type="InterPro" id="IPR029058">
    <property type="entry name" value="AB_hydrolase_fold"/>
</dbReference>
<dbReference type="GO" id="GO:0004177">
    <property type="term" value="F:aminopeptidase activity"/>
    <property type="evidence" value="ECO:0007669"/>
    <property type="project" value="UniProtKB-KW"/>
</dbReference>
<keyword evidence="7 8" id="KW-0378">Hydrolase</keyword>
<feature type="domain" description="AB hydrolase-1" evidence="10">
    <location>
        <begin position="38"/>
        <end position="321"/>
    </location>
</feature>
<sequence length="345" mass="37387">MTAQYPPIEPYDHGLLDVGDGQHVYWETCGNPAGRPALVVHGGPGSGASVGARRWFDPDRYRIILFDQRGCGRSTPHAGDHDTDLTHNTTEHLLADIERLRQHLGVESWLLHGSSWGSTLALAHAQRHPAMVTAIVLVSVTLTRRADIDWLYRGVARFFPAEWETFRRAPPAPIPDTSRTSAPDAALDTGLGTWEPAGGLVARYARRLDDPDPAVRAAAADAWCAWEDAVISLESNGRPGAYGSRPPRARLALARICSHYFSHGAWLDEGILLRDAGRLAGIPGVLIHGRHDLGGPYQVAWDLARAWPDAELIGVTDSGHTGSAALGHHLRTALDRLAATPTRSS</sequence>
<dbReference type="InterPro" id="IPR000073">
    <property type="entry name" value="AB_hydrolase_1"/>
</dbReference>
<reference evidence="11 12" key="1">
    <citation type="submission" date="2022-04" db="EMBL/GenBank/DDBJ databases">
        <title>Genome diversity in the genus Frankia.</title>
        <authorList>
            <person name="Carlos-Shanley C."/>
            <person name="Hahn D."/>
        </authorList>
    </citation>
    <scope>NUCLEOTIDE SEQUENCE [LARGE SCALE GENOMIC DNA]</scope>
    <source>
        <strain evidence="11 12">Ag45/Mut15</strain>
    </source>
</reference>
<dbReference type="PANTHER" id="PTHR43722:SF1">
    <property type="entry name" value="PROLINE IMINOPEPTIDASE"/>
    <property type="match status" value="1"/>
</dbReference>
<dbReference type="SUPFAM" id="SSF53474">
    <property type="entry name" value="alpha/beta-Hydrolases"/>
    <property type="match status" value="1"/>
</dbReference>
<evidence type="ECO:0000256" key="9">
    <source>
        <dbReference type="RuleBase" id="RU003421"/>
    </source>
</evidence>
<evidence type="ECO:0000256" key="8">
    <source>
        <dbReference type="PIRNR" id="PIRNR006431"/>
    </source>
</evidence>
<evidence type="ECO:0000256" key="5">
    <source>
        <dbReference type="ARBA" id="ARBA00022490"/>
    </source>
</evidence>
<comment type="catalytic activity">
    <reaction evidence="1 8 9">
        <text>Release of N-terminal proline from a peptide.</text>
        <dbReference type="EC" id="3.4.11.5"/>
    </reaction>
</comment>
<dbReference type="EC" id="3.4.11.5" evidence="8 9"/>
<comment type="similarity">
    <text evidence="3 8 9">Belongs to the peptidase S33 family.</text>
</comment>
<dbReference type="NCBIfam" id="TIGR01249">
    <property type="entry name" value="pro_imino_pep_1"/>
    <property type="match status" value="1"/>
</dbReference>
<keyword evidence="5 8" id="KW-0963">Cytoplasm</keyword>